<reference evidence="1" key="1">
    <citation type="submission" date="2018-01" db="EMBL/GenBank/DDBJ databases">
        <authorList>
            <person name="Yu X.-D."/>
        </authorList>
    </citation>
    <scope>NUCLEOTIDE SEQUENCE</scope>
    <source>
        <strain evidence="1">ZX-21</strain>
    </source>
</reference>
<gene>
    <name evidence="1" type="ORF">C0068_00665</name>
</gene>
<proteinExistence type="predicted"/>
<dbReference type="AlphaFoldDB" id="A0A2S4HKL0"/>
<evidence type="ECO:0000313" key="2">
    <source>
        <dbReference type="Proteomes" id="UP000237222"/>
    </source>
</evidence>
<dbReference type="OrthoDB" id="793644at2"/>
<dbReference type="EMBL" id="PQGG01000003">
    <property type="protein sequence ID" value="POP54528.1"/>
    <property type="molecule type" value="Genomic_DNA"/>
</dbReference>
<dbReference type="RefSeq" id="WP_103682571.1">
    <property type="nucleotide sequence ID" value="NZ_PQGG01000003.1"/>
</dbReference>
<name>A0A2S4HKL0_9GAMM</name>
<dbReference type="Proteomes" id="UP000237222">
    <property type="component" value="Unassembled WGS sequence"/>
</dbReference>
<sequence length="160" mass="18400">MAENIEVIDVETGNVSVVPADEIGPGMVRVSYEGKEYWADSAQLQQNDYQHAPFEGKMKARIESIMVNLSEVYPLTYEEWEDGFRRDQNPINEIAIWERIVSIYQSYSSQTTELATKKEIYSVVVTCSYSEPNQILNQLALKTLSQDKAKEIIRAYYKKT</sequence>
<comment type="caution">
    <text evidence="1">The sequence shown here is derived from an EMBL/GenBank/DDBJ whole genome shotgun (WGS) entry which is preliminary data.</text>
</comment>
<organism evidence="1 2">
    <name type="scientific">Zhongshania marina</name>
    <dbReference type="NCBI Taxonomy" id="2304603"/>
    <lineage>
        <taxon>Bacteria</taxon>
        <taxon>Pseudomonadati</taxon>
        <taxon>Pseudomonadota</taxon>
        <taxon>Gammaproteobacteria</taxon>
        <taxon>Cellvibrionales</taxon>
        <taxon>Spongiibacteraceae</taxon>
        <taxon>Zhongshania</taxon>
    </lineage>
</organism>
<evidence type="ECO:0000313" key="1">
    <source>
        <dbReference type="EMBL" id="POP54528.1"/>
    </source>
</evidence>
<accession>A0A2S4HKL0</accession>
<protein>
    <submittedName>
        <fullName evidence="1">Uncharacterized protein</fullName>
    </submittedName>
</protein>